<protein>
    <submittedName>
        <fullName evidence="1">TIGR04540 family protein</fullName>
    </submittedName>
</protein>
<name>A0A5N7J1L6_9CLOT</name>
<accession>A0A5N7J1L6</accession>
<dbReference type="AlphaFoldDB" id="A0A5N7J1L6"/>
<reference evidence="1" key="1">
    <citation type="journal article" date="2019" name="Lett. Appl. Microbiol.">
        <title>A case of 'blown pack' spoilage of vacuum-packaged pork likely associated with Clostridium estertheticum in Canada.</title>
        <authorList>
            <person name="Zhang P."/>
            <person name="Ward P."/>
            <person name="McMullen L.M."/>
            <person name="Yang X."/>
        </authorList>
    </citation>
    <scope>NUCLEOTIDE SEQUENCE [LARGE SCALE GENOMIC DNA]</scope>
    <source>
        <strain evidence="1">MA19</strain>
    </source>
</reference>
<dbReference type="Proteomes" id="UP000342249">
    <property type="component" value="Unassembled WGS sequence"/>
</dbReference>
<gene>
    <name evidence="1" type="ORF">E4V82_11015</name>
</gene>
<organism evidence="1 2">
    <name type="scientific">Clostridium estertheticum</name>
    <dbReference type="NCBI Taxonomy" id="238834"/>
    <lineage>
        <taxon>Bacteria</taxon>
        <taxon>Bacillati</taxon>
        <taxon>Bacillota</taxon>
        <taxon>Clostridia</taxon>
        <taxon>Eubacteriales</taxon>
        <taxon>Clostridiaceae</taxon>
        <taxon>Clostridium</taxon>
    </lineage>
</organism>
<proteinExistence type="predicted"/>
<dbReference type="EMBL" id="SPSF01000031">
    <property type="protein sequence ID" value="MPQ62636.1"/>
    <property type="molecule type" value="Genomic_DNA"/>
</dbReference>
<evidence type="ECO:0000313" key="2">
    <source>
        <dbReference type="Proteomes" id="UP000342249"/>
    </source>
</evidence>
<comment type="caution">
    <text evidence="1">The sequence shown here is derived from an EMBL/GenBank/DDBJ whole genome shotgun (WGS) entry which is preliminary data.</text>
</comment>
<dbReference type="InterPro" id="IPR030902">
    <property type="entry name" value="CLB_0814_fam"/>
</dbReference>
<evidence type="ECO:0000313" key="1">
    <source>
        <dbReference type="EMBL" id="MPQ62636.1"/>
    </source>
</evidence>
<dbReference type="RefSeq" id="WP_152752354.1">
    <property type="nucleotide sequence ID" value="NZ_JAHLDO010000004.1"/>
</dbReference>
<dbReference type="NCBIfam" id="TIGR04540">
    <property type="entry name" value="CLB_0814_fam"/>
    <property type="match status" value="1"/>
</dbReference>
<sequence length="78" mass="9009">MRKIYKNPKELGTCLKDLVDFYLDDVIEYNKLKEKIIILANANEDKLSKEGFIPIKISNILGESRVAIIKKILSEKQN</sequence>